<name>A0ABX2IL96_9RHOO</name>
<dbReference type="Proteomes" id="UP000778523">
    <property type="component" value="Unassembled WGS sequence"/>
</dbReference>
<organism evidence="2 3">
    <name type="scientific">Uliginosibacterium aquaticum</name>
    <dbReference type="NCBI Taxonomy" id="2731212"/>
    <lineage>
        <taxon>Bacteria</taxon>
        <taxon>Pseudomonadati</taxon>
        <taxon>Pseudomonadota</taxon>
        <taxon>Betaproteobacteria</taxon>
        <taxon>Rhodocyclales</taxon>
        <taxon>Zoogloeaceae</taxon>
        <taxon>Uliginosibacterium</taxon>
    </lineage>
</organism>
<gene>
    <name evidence="2" type="ORF">HJ583_012230</name>
</gene>
<evidence type="ECO:0000256" key="1">
    <source>
        <dbReference type="SAM" id="SignalP"/>
    </source>
</evidence>
<keyword evidence="3" id="KW-1185">Reference proteome</keyword>
<evidence type="ECO:0000313" key="2">
    <source>
        <dbReference type="EMBL" id="NSL55797.1"/>
    </source>
</evidence>
<evidence type="ECO:0008006" key="4">
    <source>
        <dbReference type="Google" id="ProtNLM"/>
    </source>
</evidence>
<accession>A0ABX2IL96</accession>
<sequence>MLKSGVAWLLLMGAQVAAAEALPSPGQYGFDWLKPETTRCVAIKPALIARFKHCSPADVSNAFGLDFPGRACRVSPQSEYMVYATRKQCQEALETMQANAP</sequence>
<dbReference type="EMBL" id="JABCSC020000003">
    <property type="protein sequence ID" value="NSL55797.1"/>
    <property type="molecule type" value="Genomic_DNA"/>
</dbReference>
<protein>
    <recommendedName>
        <fullName evidence="4">YARHG domain-containing protein</fullName>
    </recommendedName>
</protein>
<reference evidence="2 3" key="1">
    <citation type="submission" date="2020-06" db="EMBL/GenBank/DDBJ databases">
        <title>Draft genome of Uliginosibacterium sp. IMCC34675.</title>
        <authorList>
            <person name="Song J."/>
        </authorList>
    </citation>
    <scope>NUCLEOTIDE SEQUENCE [LARGE SCALE GENOMIC DNA]</scope>
    <source>
        <strain evidence="2 3">IMCC34675</strain>
    </source>
</reference>
<evidence type="ECO:0000313" key="3">
    <source>
        <dbReference type="Proteomes" id="UP000778523"/>
    </source>
</evidence>
<keyword evidence="1" id="KW-0732">Signal</keyword>
<dbReference type="RefSeq" id="WP_170022190.1">
    <property type="nucleotide sequence ID" value="NZ_JABCSC020000003.1"/>
</dbReference>
<feature type="signal peptide" evidence="1">
    <location>
        <begin position="1"/>
        <end position="19"/>
    </location>
</feature>
<feature type="chain" id="PRO_5046639842" description="YARHG domain-containing protein" evidence="1">
    <location>
        <begin position="20"/>
        <end position="101"/>
    </location>
</feature>
<comment type="caution">
    <text evidence="2">The sequence shown here is derived from an EMBL/GenBank/DDBJ whole genome shotgun (WGS) entry which is preliminary data.</text>
</comment>
<proteinExistence type="predicted"/>